<feature type="region of interest" description="Disordered" evidence="7">
    <location>
        <begin position="700"/>
        <end position="738"/>
    </location>
</feature>
<keyword evidence="2" id="KW-0479">Metal-binding</keyword>
<comment type="subcellular location">
    <subcellularLocation>
        <location evidence="1">Nucleus</location>
    </subcellularLocation>
</comment>
<dbReference type="GO" id="GO:0048188">
    <property type="term" value="C:Set1C/COMPASS complex"/>
    <property type="evidence" value="ECO:0007669"/>
    <property type="project" value="InterPro"/>
</dbReference>
<reference evidence="9" key="1">
    <citation type="submission" date="2021-06" db="EMBL/GenBank/DDBJ databases">
        <authorList>
            <person name="Kallberg Y."/>
            <person name="Tangrot J."/>
            <person name="Rosling A."/>
        </authorList>
    </citation>
    <scope>NUCLEOTIDE SEQUENCE</scope>
    <source>
        <strain evidence="9">87-6 pot B 2015</strain>
    </source>
</reference>
<organism evidence="9 10">
    <name type="scientific">Funneliformis mosseae</name>
    <name type="common">Endomycorrhizal fungus</name>
    <name type="synonym">Glomus mosseae</name>
    <dbReference type="NCBI Taxonomy" id="27381"/>
    <lineage>
        <taxon>Eukaryota</taxon>
        <taxon>Fungi</taxon>
        <taxon>Fungi incertae sedis</taxon>
        <taxon>Mucoromycota</taxon>
        <taxon>Glomeromycotina</taxon>
        <taxon>Glomeromycetes</taxon>
        <taxon>Glomerales</taxon>
        <taxon>Glomeraceae</taxon>
        <taxon>Funneliformis</taxon>
    </lineage>
</organism>
<dbReference type="Pfam" id="PF00622">
    <property type="entry name" value="SPRY"/>
    <property type="match status" value="1"/>
</dbReference>
<proteinExistence type="inferred from homology"/>
<comment type="similarity">
    <text evidence="6">Belongs to the cclA family.</text>
</comment>
<dbReference type="GO" id="GO:0008270">
    <property type="term" value="F:zinc ion binding"/>
    <property type="evidence" value="ECO:0007669"/>
    <property type="project" value="UniProtKB-KW"/>
</dbReference>
<dbReference type="InterPro" id="IPR053835">
    <property type="entry name" value="ASH2L-like_WH"/>
</dbReference>
<evidence type="ECO:0000256" key="2">
    <source>
        <dbReference type="ARBA" id="ARBA00022723"/>
    </source>
</evidence>
<dbReference type="InterPro" id="IPR049455">
    <property type="entry name" value="ASH2-like_PHD"/>
</dbReference>
<feature type="region of interest" description="Disordered" evidence="7">
    <location>
        <begin position="202"/>
        <end position="272"/>
    </location>
</feature>
<evidence type="ECO:0000256" key="3">
    <source>
        <dbReference type="ARBA" id="ARBA00022771"/>
    </source>
</evidence>
<dbReference type="PROSITE" id="PS01359">
    <property type="entry name" value="ZF_PHD_1"/>
    <property type="match status" value="1"/>
</dbReference>
<comment type="caution">
    <text evidence="9">The sequence shown here is derived from an EMBL/GenBank/DDBJ whole genome shotgun (WGS) entry which is preliminary data.</text>
</comment>
<dbReference type="SMART" id="SM00449">
    <property type="entry name" value="SPRY"/>
    <property type="match status" value="1"/>
</dbReference>
<feature type="compositionally biased region" description="Polar residues" evidence="7">
    <location>
        <begin position="219"/>
        <end position="272"/>
    </location>
</feature>
<evidence type="ECO:0000259" key="8">
    <source>
        <dbReference type="PROSITE" id="PS50188"/>
    </source>
</evidence>
<dbReference type="PROSITE" id="PS50188">
    <property type="entry name" value="B302_SPRY"/>
    <property type="match status" value="1"/>
</dbReference>
<dbReference type="InterPro" id="IPR037353">
    <property type="entry name" value="ASH2"/>
</dbReference>
<feature type="domain" description="B30.2/SPRY" evidence="8">
    <location>
        <begin position="307"/>
        <end position="501"/>
    </location>
</feature>
<dbReference type="Pfam" id="PF21198">
    <property type="entry name" value="ASH2L-like_WH"/>
    <property type="match status" value="1"/>
</dbReference>
<evidence type="ECO:0000256" key="7">
    <source>
        <dbReference type="SAM" id="MobiDB-lite"/>
    </source>
</evidence>
<dbReference type="InterPro" id="IPR001870">
    <property type="entry name" value="B30.2/SPRY"/>
</dbReference>
<evidence type="ECO:0000256" key="5">
    <source>
        <dbReference type="ARBA" id="ARBA00023242"/>
    </source>
</evidence>
<sequence>MDDFYDPNNLTWNNLHTINEEHTYCYCGKDRNLTEVSLQCSGCLNWFHAKCTKIPLDTTIPIFTNYKFTCKWCNISSGENFKRSQAGWKEIGGCAIANLMLQQHLAEFKAQKGDPIYSSACARKLSPFQYYFNKNEHLRPFVDKNWSSLCTERSRTATWWATLGSCLYSTKDLFVAKDENNRSASSNFCLVDPNLWNIRPGHFGTSHSRTPSRAHREAVNNSTRTIYDSGTQDEASSSTITHASPSKRQSTPFRSSSEQPVASGQTQSNRSNTVIALMEARSSSITEFGQSGEQNNLRHGFKYLPCQLDKLFPYLQYRNSELPPYGVRLSKEDASLSVWISGDQLTSTTDFGFSMARANCPVKEGKWFFEVFIDRGGEGKIDGKDGAHVRVGWARREGNRNSPVGSDAYSYGFRDLTGQKIHQSIPTQYGESFKTGDVIGLYISLPPLKKVIPDYQPKSPKRHRIPILFKGDTIFEYKDFKPTHQMNQLLELPEKKKEKKYWWQQQEEKKQVQAPPDIPVLPGSKIIVYKNGVRQGVAFDNLYSFLPTVDKYTNDDDLTEDDGSLGYYPAVSMYRGGTCTLNFGPHFRYPPPPDPELELASNRSTPPKVQTFKSSLIKTLVANPLLNKPSTSTSSSPSSLNPYKKSTSGRNWNPMSERYMEYVTEDVLYDLVDEVELWDWMLSQKKKIIPTKRPVIVEVSDGSLKKRKQEGGSRQEINDNEDLKPQGFPTKWDGSSFN</sequence>
<evidence type="ECO:0000256" key="1">
    <source>
        <dbReference type="ARBA" id="ARBA00004123"/>
    </source>
</evidence>
<gene>
    <name evidence="9" type="ORF">FMOSSE_LOCUS2380</name>
</gene>
<dbReference type="InterPro" id="IPR043136">
    <property type="entry name" value="B30.2/SPRY_sf"/>
</dbReference>
<evidence type="ECO:0000313" key="9">
    <source>
        <dbReference type="EMBL" id="CAG8468187.1"/>
    </source>
</evidence>
<dbReference type="EMBL" id="CAJVPP010000310">
    <property type="protein sequence ID" value="CAG8468187.1"/>
    <property type="molecule type" value="Genomic_DNA"/>
</dbReference>
<dbReference type="GO" id="GO:0000976">
    <property type="term" value="F:transcription cis-regulatory region binding"/>
    <property type="evidence" value="ECO:0007669"/>
    <property type="project" value="TreeGrafter"/>
</dbReference>
<accession>A0A9N8W1X1</accession>
<feature type="region of interest" description="Disordered" evidence="7">
    <location>
        <begin position="627"/>
        <end position="651"/>
    </location>
</feature>
<protein>
    <submittedName>
        <fullName evidence="9">12888_t:CDS:1</fullName>
    </submittedName>
</protein>
<keyword evidence="10" id="KW-1185">Reference proteome</keyword>
<evidence type="ECO:0000256" key="6">
    <source>
        <dbReference type="ARBA" id="ARBA00038149"/>
    </source>
</evidence>
<dbReference type="CDD" id="cd12872">
    <property type="entry name" value="SPRY_Ash2"/>
    <property type="match status" value="1"/>
</dbReference>
<dbReference type="InterPro" id="IPR019786">
    <property type="entry name" value="Zinc_finger_PHD-type_CS"/>
</dbReference>
<name>A0A9N8W1X1_FUNMO</name>
<dbReference type="Gene3D" id="3.90.980.20">
    <property type="match status" value="1"/>
</dbReference>
<dbReference type="Gene3D" id="2.60.120.920">
    <property type="match status" value="1"/>
</dbReference>
<dbReference type="SUPFAM" id="SSF57903">
    <property type="entry name" value="FYVE/PHD zinc finger"/>
    <property type="match status" value="1"/>
</dbReference>
<dbReference type="Pfam" id="PF21257">
    <property type="entry name" value="PHD_ash2p_like"/>
    <property type="match status" value="1"/>
</dbReference>
<dbReference type="CDD" id="cd15583">
    <property type="entry name" value="PHD_ash2p_like"/>
    <property type="match status" value="1"/>
</dbReference>
<dbReference type="PANTHER" id="PTHR10598:SF0">
    <property type="entry name" value="SET1_ASH2 HISTONE METHYLTRANSFERASE COMPLEX SUBUNIT ASH2"/>
    <property type="match status" value="1"/>
</dbReference>
<dbReference type="Proteomes" id="UP000789375">
    <property type="component" value="Unassembled WGS sequence"/>
</dbReference>
<dbReference type="AlphaFoldDB" id="A0A9N8W1X1"/>
<keyword evidence="5" id="KW-0539">Nucleus</keyword>
<dbReference type="PANTHER" id="PTHR10598">
    <property type="entry name" value="SET1/ASH2 HISTONE METHYLTRANSFERASE COMPLEX SUBUNIT ASH2"/>
    <property type="match status" value="1"/>
</dbReference>
<evidence type="ECO:0000313" key="10">
    <source>
        <dbReference type="Proteomes" id="UP000789375"/>
    </source>
</evidence>
<keyword evidence="3" id="KW-0863">Zinc-finger</keyword>
<keyword evidence="4" id="KW-0862">Zinc</keyword>
<dbReference type="InterPro" id="IPR011011">
    <property type="entry name" value="Znf_FYVE_PHD"/>
</dbReference>
<dbReference type="InterPro" id="IPR001965">
    <property type="entry name" value="Znf_PHD"/>
</dbReference>
<dbReference type="InterPro" id="IPR003877">
    <property type="entry name" value="SPRY_dom"/>
</dbReference>
<dbReference type="InterPro" id="IPR013320">
    <property type="entry name" value="ConA-like_dom_sf"/>
</dbReference>
<dbReference type="SUPFAM" id="SSF49899">
    <property type="entry name" value="Concanavalin A-like lectins/glucanases"/>
    <property type="match status" value="1"/>
</dbReference>
<evidence type="ECO:0000256" key="4">
    <source>
        <dbReference type="ARBA" id="ARBA00022833"/>
    </source>
</evidence>
<feature type="compositionally biased region" description="Basic and acidic residues" evidence="7">
    <location>
        <begin position="709"/>
        <end position="724"/>
    </location>
</feature>
<feature type="compositionally biased region" description="Low complexity" evidence="7">
    <location>
        <begin position="627"/>
        <end position="646"/>
    </location>
</feature>
<dbReference type="SMART" id="SM00249">
    <property type="entry name" value="PHD"/>
    <property type="match status" value="1"/>
</dbReference>